<feature type="domain" description="Mediator complex subunit Med12" evidence="9">
    <location>
        <begin position="186"/>
        <end position="249"/>
    </location>
</feature>
<evidence type="ECO:0000256" key="8">
    <source>
        <dbReference type="SAM" id="MobiDB-lite"/>
    </source>
</evidence>
<feature type="compositionally biased region" description="Polar residues" evidence="8">
    <location>
        <begin position="122"/>
        <end position="133"/>
    </location>
</feature>
<feature type="region of interest" description="Disordered" evidence="8">
    <location>
        <begin position="103"/>
        <end position="155"/>
    </location>
</feature>
<feature type="compositionally biased region" description="Polar residues" evidence="8">
    <location>
        <begin position="103"/>
        <end position="114"/>
    </location>
</feature>
<dbReference type="Pfam" id="PF09497">
    <property type="entry name" value="Med12"/>
    <property type="match status" value="1"/>
</dbReference>
<dbReference type="GO" id="GO:0016592">
    <property type="term" value="C:mediator complex"/>
    <property type="evidence" value="ECO:0007669"/>
    <property type="project" value="InterPro"/>
</dbReference>
<dbReference type="SMART" id="SM01281">
    <property type="entry name" value="Med12"/>
    <property type="match status" value="1"/>
</dbReference>
<evidence type="ECO:0000256" key="6">
    <source>
        <dbReference type="ARBA" id="ARBA00023242"/>
    </source>
</evidence>
<dbReference type="OrthoDB" id="20828at2759"/>
<evidence type="ECO:0000256" key="5">
    <source>
        <dbReference type="ARBA" id="ARBA00023163"/>
    </source>
</evidence>
<proteinExistence type="inferred from homology"/>
<comment type="similarity">
    <text evidence="2">Belongs to the Mediator complex subunit 12 family.</text>
</comment>
<keyword evidence="4" id="KW-0805">Transcription regulation</keyword>
<dbReference type="PANTHER" id="PTHR46567:SF1">
    <property type="entry name" value="MEDIATOR OF RNA POLYMERASE II TRANSCRIPTION SUBUNIT 12"/>
    <property type="match status" value="1"/>
</dbReference>
<feature type="region of interest" description="Disordered" evidence="8">
    <location>
        <begin position="1498"/>
        <end position="1551"/>
    </location>
</feature>
<gene>
    <name evidence="10" type="ORF">KUCA_T00004260001</name>
</gene>
<evidence type="ECO:0000256" key="1">
    <source>
        <dbReference type="ARBA" id="ARBA00004123"/>
    </source>
</evidence>
<dbReference type="Proteomes" id="UP000019384">
    <property type="component" value="Unassembled WGS sequence"/>
</dbReference>
<evidence type="ECO:0000256" key="4">
    <source>
        <dbReference type="ARBA" id="ARBA00023015"/>
    </source>
</evidence>
<feature type="region of interest" description="Disordered" evidence="8">
    <location>
        <begin position="19"/>
        <end position="49"/>
    </location>
</feature>
<dbReference type="InterPro" id="IPR019035">
    <property type="entry name" value="Mediator_Med12"/>
</dbReference>
<dbReference type="GeneID" id="34521656"/>
<dbReference type="EMBL" id="HG793129">
    <property type="protein sequence ID" value="CDK28278.1"/>
    <property type="molecule type" value="Genomic_DNA"/>
</dbReference>
<evidence type="ECO:0000256" key="7">
    <source>
        <dbReference type="ARBA" id="ARBA00032010"/>
    </source>
</evidence>
<comment type="subcellular location">
    <subcellularLocation>
        <location evidence="1">Nucleus</location>
    </subcellularLocation>
</comment>
<dbReference type="PANTHER" id="PTHR46567">
    <property type="entry name" value="MEDIATOR OF RNA POLYMERASE II TRANSCRIPTION SUBUNIT 12"/>
    <property type="match status" value="1"/>
</dbReference>
<dbReference type="STRING" id="1382522.W6MPL4"/>
<evidence type="ECO:0000259" key="9">
    <source>
        <dbReference type="SMART" id="SM01281"/>
    </source>
</evidence>
<name>W6MPL4_9ASCO</name>
<keyword evidence="5" id="KW-0804">Transcription</keyword>
<dbReference type="RefSeq" id="XP_022460268.1">
    <property type="nucleotide sequence ID" value="XM_022600976.1"/>
</dbReference>
<evidence type="ECO:0000256" key="3">
    <source>
        <dbReference type="ARBA" id="ARBA00019622"/>
    </source>
</evidence>
<reference evidence="10" key="1">
    <citation type="submission" date="2013-12" db="EMBL/GenBank/DDBJ databases">
        <authorList>
            <person name="Genoscope - CEA"/>
        </authorList>
    </citation>
    <scope>NUCLEOTIDE SEQUENCE</scope>
    <source>
        <strain evidence="10">CBS 1993</strain>
    </source>
</reference>
<accession>W6MPL4</accession>
<feature type="compositionally biased region" description="Low complexity" evidence="8">
    <location>
        <begin position="36"/>
        <end position="49"/>
    </location>
</feature>
<reference evidence="10" key="2">
    <citation type="submission" date="2014-02" db="EMBL/GenBank/DDBJ databases">
        <title>Complete DNA sequence of /Kuraishia capsulata/ illustrates novel genomic features among budding yeasts (/Saccharomycotina/).</title>
        <authorList>
            <person name="Morales L."/>
            <person name="Noel B."/>
            <person name="Porcel B."/>
            <person name="Marcet-Houben M."/>
            <person name="Hullo M-F."/>
            <person name="Sacerdot C."/>
            <person name="Tekaia F."/>
            <person name="Leh-Louis V."/>
            <person name="Despons L."/>
            <person name="Khanna V."/>
            <person name="Aury J-M."/>
            <person name="Barbe V."/>
            <person name="Couloux A."/>
            <person name="Labadie K."/>
            <person name="Pelletier E."/>
            <person name="Souciet J-L."/>
            <person name="Boekhout T."/>
            <person name="Gabaldon T."/>
            <person name="Wincker P."/>
            <person name="Dujon B."/>
        </authorList>
    </citation>
    <scope>NUCLEOTIDE SEQUENCE</scope>
    <source>
        <strain evidence="10">CBS 1993</strain>
    </source>
</reference>
<keyword evidence="11" id="KW-1185">Reference proteome</keyword>
<evidence type="ECO:0000313" key="10">
    <source>
        <dbReference type="EMBL" id="CDK28278.1"/>
    </source>
</evidence>
<dbReference type="HOGENOM" id="CLU_254989_0_0_1"/>
<feature type="compositionally biased region" description="Polar residues" evidence="8">
    <location>
        <begin position="1498"/>
        <end position="1529"/>
    </location>
</feature>
<feature type="compositionally biased region" description="Polar residues" evidence="8">
    <location>
        <begin position="1540"/>
        <end position="1551"/>
    </location>
</feature>
<evidence type="ECO:0000313" key="11">
    <source>
        <dbReference type="Proteomes" id="UP000019384"/>
    </source>
</evidence>
<dbReference type="GO" id="GO:0006357">
    <property type="term" value="P:regulation of transcription by RNA polymerase II"/>
    <property type="evidence" value="ECO:0007669"/>
    <property type="project" value="InterPro"/>
</dbReference>
<sequence>MSGIVNPAVQFSKPVVEKPEGVYPLNGDDPFAGPPSSATGTSQTSASSNSKQYIYPDFKVWQHTQDDDIRMRNYLQKGYFEPPLVSNEFLSARTTMTTLLHSETATRPTTSATAGSFDGIEHSSSGDTGISSNGASITAPSTAPTSGTPVPTSGNNPNVKLVALSEFMIKAINQRRNLSKIRAKTTYKPPPRVTLTDNKKEKWIENLADSKVSLKQLSRAIPHGIRNRVLLEQCSQNSVPIPRALWLIRCVSTNEQRQLKRKGTAGNAAALTNNWIIEWTEQVTLYIEKVAENCFNPNANANWRTRLTYITRLSAHLYMEALLNQETFLAWVVRSLGRFVNSSVETSLSTAKTSLLDFKYLSTHVIFLRLFWFKIIKVDYLSKELAELLLRISSALTDTIAATKSHPNTSRKDIHEPANKLLSSINFFITYLFYYNSDSFIIPTTWVHLKSALKKVIDMNNTAISEQFKLVSYRNESLMIDLPADDESNQNLGTSSVIIWKLDNFERPDVGIPGLSDMVFYSTRDGNDSNESWKKNLKLMLEWSVTGYRCSDIKRVSLVVSILQWRLLQIAQNGRGKKYKAMKLELEVEILDFIYALNDRVKFDLPQLLPMSPLSDVDNLRNDINFENVFVLVSELYYHDLFVVSSYVRRLIASGVIYLQDANLACGFHTLILKSLPTLSDTNVNNILKGLTSVKFPGSESDALVKEVRHKVFLYLNSRKQDTGTLNSPAISIEPRMDQNFNLVDALELTDQLEIGMRFILAKESSQKLYDLVTQCSGTSNKIRLSLSDVSSLYRLFEKMYNLHLFLDMMVSSLDMYGDCFEIDLWTVNFIISIVFSNHDILARRVASNTELYPSALEEKVARILSMASKYDGMFKSIDTRPIQDTYLQSEDVKRDLKVFRNEQKQNATQTEKAELSKLPLEPLQALGINSAERLLNPSEFSQHVIQVISHYWSIVRSGDRSTRLDLSRLLKALKSAKQSEFSSILNQHIRKTIAPTLSIEFDVNVKFIARLIVDQILSFEDACEAFAPHTNDDNLDASSGQRLVWSLLLNTNRYEKSAFSLEACESIVFELARKDFQEKKVDEYVSLLIRNCRVHSGMSSMVGDLANIDESAHTPGVVDQHREHQSALSASVDHLPTPVSNSMTTPLPMVTSPMVVDDLGGNLTEIAEPCREELIRVLRVMAVKDTSKTLKWVQSEYSNGQGISKPQLIELFNQMLVDEAPVTQAKDTNRLVGVLSYFNLPICQSLVKMIFDEEFKHSSNDEEQSSYLSEIISSVLIEAVKWDTNDYWKDDVSLLGDLFKFVAPPLKLKLLHCCEEILLGSDVFPKVVIGEARSNVSVIPLLGSMISSCSKFSYIDGPGSGRFKPGFIPLSDSLVFSLNLSLEKLMYYCQKSQLQKSMSKPKSTGGIDTESSSSSDSEGDEEIDTSIALLARIILIHKGFLVDLVMKRSINLQTDVFLQNLTKLFTMEIIDSSFKLKNLLYDILLSIKMLISESLSTNPSTISSTRLQQSSNAPTAMPSTTTNVSSGMSPFPPFGRASHTPTGSQSFLSPATPTVSRFNTASYTTHPTGVTATTGSIMSIVPPSYNNKLRYLLKDISLKDGLIALDNVQNLFVFDSKTESYRKFYTKPFDLLEDSSPVVGTNDSSISLQLFQASVEKKNPS</sequence>
<dbReference type="GO" id="GO:0003712">
    <property type="term" value="F:transcription coregulator activity"/>
    <property type="evidence" value="ECO:0007669"/>
    <property type="project" value="InterPro"/>
</dbReference>
<organism evidence="10 11">
    <name type="scientific">Kuraishia capsulata CBS 1993</name>
    <dbReference type="NCBI Taxonomy" id="1382522"/>
    <lineage>
        <taxon>Eukaryota</taxon>
        <taxon>Fungi</taxon>
        <taxon>Dikarya</taxon>
        <taxon>Ascomycota</taxon>
        <taxon>Saccharomycotina</taxon>
        <taxon>Pichiomycetes</taxon>
        <taxon>Pichiales</taxon>
        <taxon>Pichiaceae</taxon>
        <taxon>Kuraishia</taxon>
    </lineage>
</organism>
<feature type="compositionally biased region" description="Low complexity" evidence="8">
    <location>
        <begin position="1404"/>
        <end position="1417"/>
    </location>
</feature>
<keyword evidence="6" id="KW-0539">Nucleus</keyword>
<feature type="compositionally biased region" description="Low complexity" evidence="8">
    <location>
        <begin position="134"/>
        <end position="154"/>
    </location>
</feature>
<evidence type="ECO:0000256" key="2">
    <source>
        <dbReference type="ARBA" id="ARBA00010289"/>
    </source>
</evidence>
<feature type="region of interest" description="Disordered" evidence="8">
    <location>
        <begin position="1399"/>
        <end position="1421"/>
    </location>
</feature>
<protein>
    <recommendedName>
        <fullName evidence="3">Mediator of RNA polymerase II transcription subunit 12</fullName>
    </recommendedName>
    <alternativeName>
        <fullName evidence="7">Mediator complex subunit 12</fullName>
    </alternativeName>
</protein>